<proteinExistence type="predicted"/>
<reference evidence="1 2" key="1">
    <citation type="journal article" date="2014" name="PLoS ONE">
        <title>The first complete genome sequence of the class fimbriimonadia in the phylum armatimonadetes.</title>
        <authorList>
            <person name="Hu Z.Y."/>
            <person name="Wang Y.Z."/>
            <person name="Im W.T."/>
            <person name="Wang S.Y."/>
            <person name="Zhao G.P."/>
            <person name="Zheng H.J."/>
            <person name="Quan Z.X."/>
        </authorList>
    </citation>
    <scope>NUCLEOTIDE SEQUENCE [LARGE SCALE GENOMIC DNA]</scope>
    <source>
        <strain evidence="1">Gsoil 348</strain>
    </source>
</reference>
<dbReference type="STRING" id="661478.OP10G_1530"/>
<dbReference type="RefSeq" id="WP_025226493.1">
    <property type="nucleotide sequence ID" value="NZ_CP007139.1"/>
</dbReference>
<dbReference type="AlphaFoldDB" id="A0A068NMV2"/>
<dbReference type="OrthoDB" id="273311at2"/>
<evidence type="ECO:0000313" key="1">
    <source>
        <dbReference type="EMBL" id="AIE84898.1"/>
    </source>
</evidence>
<name>A0A068NMV2_FIMGI</name>
<sequence>MNRSPKALFSLVLGVAALLLCAFVVRGRLGNHTLSLDEELDSAKGLGLPVSAAELESKLSVPSNQNAAPGYLKIIELIRQDADLRHGLVAIQDGSFEDASPKSIEAAVAVLPIVTPALKATAEAAALPHCAFPQPWADAHKLGFPEVSRLKKLAQALAFDAWQKSERGDWRGALAEIASAEKVGYHIGEEPTMIAFAARNFCETNTQRMFARVIQRNRNDGAFLIAAQETNAHFSPLSDPRRPLLGETVMGISAIDKAQSIQEFEGGNTPPADKGVEDSVITSDERQLMKAKLLHACRETYKALPSDPERWEQIKQVGGDMENKVQADKSPENMPALVRFPHVSVLGEGLARMEMRRRQTDTELRLLQERLKTGKFPAALPSAWMTASDPFSRKPFGYRVEGDGFTLYSVGADGVDNGGVPRTTTRRKDYDEIVKIS</sequence>
<keyword evidence="2" id="KW-1185">Reference proteome</keyword>
<dbReference type="Proteomes" id="UP000027982">
    <property type="component" value="Chromosome"/>
</dbReference>
<dbReference type="KEGG" id="fgi:OP10G_1530"/>
<evidence type="ECO:0000313" key="2">
    <source>
        <dbReference type="Proteomes" id="UP000027982"/>
    </source>
</evidence>
<protein>
    <submittedName>
        <fullName evidence="1">Uncharacterized protein</fullName>
    </submittedName>
</protein>
<organism evidence="1 2">
    <name type="scientific">Fimbriimonas ginsengisoli Gsoil 348</name>
    <dbReference type="NCBI Taxonomy" id="661478"/>
    <lineage>
        <taxon>Bacteria</taxon>
        <taxon>Bacillati</taxon>
        <taxon>Armatimonadota</taxon>
        <taxon>Fimbriimonadia</taxon>
        <taxon>Fimbriimonadales</taxon>
        <taxon>Fimbriimonadaceae</taxon>
        <taxon>Fimbriimonas</taxon>
    </lineage>
</organism>
<accession>A0A068NMV2</accession>
<dbReference type="HOGENOM" id="CLU_665240_0_0_0"/>
<gene>
    <name evidence="1" type="ORF">OP10G_1530</name>
</gene>
<dbReference type="EMBL" id="CP007139">
    <property type="protein sequence ID" value="AIE84898.1"/>
    <property type="molecule type" value="Genomic_DNA"/>
</dbReference>